<reference evidence="1 2" key="1">
    <citation type="submission" date="2020-09" db="EMBL/GenBank/DDBJ databases">
        <title>De no assembly of potato wild relative species, Solanum commersonii.</title>
        <authorList>
            <person name="Cho K."/>
        </authorList>
    </citation>
    <scope>NUCLEOTIDE SEQUENCE [LARGE SCALE GENOMIC DNA]</scope>
    <source>
        <strain evidence="1">LZ3.2</strain>
        <tissue evidence="1">Leaf</tissue>
    </source>
</reference>
<dbReference type="AlphaFoldDB" id="A0A9J6B215"/>
<proteinExistence type="predicted"/>
<dbReference type="Proteomes" id="UP000824120">
    <property type="component" value="Chromosome 1"/>
</dbReference>
<dbReference type="EMBL" id="JACXVP010000001">
    <property type="protein sequence ID" value="KAG5630761.1"/>
    <property type="molecule type" value="Genomic_DNA"/>
</dbReference>
<name>A0A9J6B215_SOLCO</name>
<dbReference type="OrthoDB" id="1111966at2759"/>
<evidence type="ECO:0000313" key="1">
    <source>
        <dbReference type="EMBL" id="KAG5630761.1"/>
    </source>
</evidence>
<gene>
    <name evidence="1" type="ORF">H5410_002478</name>
</gene>
<evidence type="ECO:0000313" key="2">
    <source>
        <dbReference type="Proteomes" id="UP000824120"/>
    </source>
</evidence>
<comment type="caution">
    <text evidence="1">The sequence shown here is derived from an EMBL/GenBank/DDBJ whole genome shotgun (WGS) entry which is preliminary data.</text>
</comment>
<organism evidence="1 2">
    <name type="scientific">Solanum commersonii</name>
    <name type="common">Commerson's wild potato</name>
    <name type="synonym">Commerson's nightshade</name>
    <dbReference type="NCBI Taxonomy" id="4109"/>
    <lineage>
        <taxon>Eukaryota</taxon>
        <taxon>Viridiplantae</taxon>
        <taxon>Streptophyta</taxon>
        <taxon>Embryophyta</taxon>
        <taxon>Tracheophyta</taxon>
        <taxon>Spermatophyta</taxon>
        <taxon>Magnoliopsida</taxon>
        <taxon>eudicotyledons</taxon>
        <taxon>Gunneridae</taxon>
        <taxon>Pentapetalae</taxon>
        <taxon>asterids</taxon>
        <taxon>lamiids</taxon>
        <taxon>Solanales</taxon>
        <taxon>Solanaceae</taxon>
        <taxon>Solanoideae</taxon>
        <taxon>Solaneae</taxon>
        <taxon>Solanum</taxon>
    </lineage>
</organism>
<keyword evidence="2" id="KW-1185">Reference proteome</keyword>
<protein>
    <submittedName>
        <fullName evidence="1">Uncharacterized protein</fullName>
    </submittedName>
</protein>
<sequence>MHSWKIQERNSLFEAEDVNAILSIPISIAGSNDRLIWHHTKTGNYEVKSGYYIAKDLIDAGLQNDDGRASIGIVALDSLMARHLDLSALLGTEVFSNVKRLLLSNR</sequence>
<accession>A0A9J6B215</accession>